<protein>
    <recommendedName>
        <fullName evidence="3">Cupin domain protein</fullName>
    </recommendedName>
</protein>
<organism evidence="1 2">
    <name type="scientific">Roseovarius aestuarii</name>
    <dbReference type="NCBI Taxonomy" id="475083"/>
    <lineage>
        <taxon>Bacteria</taxon>
        <taxon>Pseudomonadati</taxon>
        <taxon>Pseudomonadota</taxon>
        <taxon>Alphaproteobacteria</taxon>
        <taxon>Rhodobacterales</taxon>
        <taxon>Roseobacteraceae</taxon>
        <taxon>Roseovarius</taxon>
    </lineage>
</organism>
<dbReference type="RefSeq" id="WP_085799360.1">
    <property type="nucleotide sequence ID" value="NZ_FWXB01000003.1"/>
</dbReference>
<sequence>MKSAIAKLLILAGFVAGICVGAWGAGPFVQNAMAQSAQDCGQSYPNIPGRLVLENDKMVVQRFSFPPGQWEGVHAHSPDQLYIMLTDAHWTVRYGSRVTSGFSPAGSVGFYGPVDIAEDHESVNSGDAPVELIWVTLKESCSG</sequence>
<gene>
    <name evidence="1" type="ORF">ROA7745_01223</name>
</gene>
<accession>A0A1X7BPE4</accession>
<dbReference type="EMBL" id="FWXB01000003">
    <property type="protein sequence ID" value="SMC11410.1"/>
    <property type="molecule type" value="Genomic_DNA"/>
</dbReference>
<dbReference type="Proteomes" id="UP000193224">
    <property type="component" value="Unassembled WGS sequence"/>
</dbReference>
<evidence type="ECO:0000313" key="1">
    <source>
        <dbReference type="EMBL" id="SMC11410.1"/>
    </source>
</evidence>
<dbReference type="AlphaFoldDB" id="A0A1X7BPE4"/>
<dbReference type="OrthoDB" id="6363790at2"/>
<evidence type="ECO:0000313" key="2">
    <source>
        <dbReference type="Proteomes" id="UP000193224"/>
    </source>
</evidence>
<dbReference type="InterPro" id="IPR014710">
    <property type="entry name" value="RmlC-like_jellyroll"/>
</dbReference>
<dbReference type="Gene3D" id="2.60.120.10">
    <property type="entry name" value="Jelly Rolls"/>
    <property type="match status" value="1"/>
</dbReference>
<reference evidence="1 2" key="1">
    <citation type="submission" date="2017-03" db="EMBL/GenBank/DDBJ databases">
        <authorList>
            <person name="Afonso C.L."/>
            <person name="Miller P.J."/>
            <person name="Scott M.A."/>
            <person name="Spackman E."/>
            <person name="Goraichik I."/>
            <person name="Dimitrov K.M."/>
            <person name="Suarez D.L."/>
            <person name="Swayne D.E."/>
        </authorList>
    </citation>
    <scope>NUCLEOTIDE SEQUENCE [LARGE SCALE GENOMIC DNA]</scope>
    <source>
        <strain evidence="1 2">CECT 7745</strain>
    </source>
</reference>
<keyword evidence="2" id="KW-1185">Reference proteome</keyword>
<evidence type="ECO:0008006" key="3">
    <source>
        <dbReference type="Google" id="ProtNLM"/>
    </source>
</evidence>
<name>A0A1X7BPE4_9RHOB</name>
<proteinExistence type="predicted"/>